<feature type="region of interest" description="Disordered" evidence="1">
    <location>
        <begin position="145"/>
        <end position="171"/>
    </location>
</feature>
<reference evidence="2" key="1">
    <citation type="journal article" date="2020" name="bioRxiv">
        <title>Comparative genomics of Chlamydomonas.</title>
        <authorList>
            <person name="Craig R.J."/>
            <person name="Hasan A.R."/>
            <person name="Ness R.W."/>
            <person name="Keightley P.D."/>
        </authorList>
    </citation>
    <scope>NUCLEOTIDE SEQUENCE</scope>
    <source>
        <strain evidence="2">SAG 7.73</strain>
    </source>
</reference>
<feature type="compositionally biased region" description="Low complexity" evidence="1">
    <location>
        <begin position="747"/>
        <end position="757"/>
    </location>
</feature>
<dbReference type="EMBL" id="JAEHOC010000013">
    <property type="protein sequence ID" value="KAG2436277.1"/>
    <property type="molecule type" value="Genomic_DNA"/>
</dbReference>
<accession>A0A835T3C0</accession>
<feature type="compositionally biased region" description="Low complexity" evidence="1">
    <location>
        <begin position="1346"/>
        <end position="1374"/>
    </location>
</feature>
<dbReference type="Proteomes" id="UP000650467">
    <property type="component" value="Unassembled WGS sequence"/>
</dbReference>
<dbReference type="OrthoDB" id="552077at2759"/>
<feature type="compositionally biased region" description="Acidic residues" evidence="1">
    <location>
        <begin position="758"/>
        <end position="767"/>
    </location>
</feature>
<feature type="region of interest" description="Disordered" evidence="1">
    <location>
        <begin position="310"/>
        <end position="337"/>
    </location>
</feature>
<evidence type="ECO:0000313" key="2">
    <source>
        <dbReference type="EMBL" id="KAG2436277.1"/>
    </source>
</evidence>
<feature type="compositionally biased region" description="Low complexity" evidence="1">
    <location>
        <begin position="314"/>
        <end position="337"/>
    </location>
</feature>
<name>A0A835T3C0_CHLIN</name>
<gene>
    <name evidence="2" type="ORF">HXX76_006588</name>
</gene>
<organism evidence="2 3">
    <name type="scientific">Chlamydomonas incerta</name>
    <dbReference type="NCBI Taxonomy" id="51695"/>
    <lineage>
        <taxon>Eukaryota</taxon>
        <taxon>Viridiplantae</taxon>
        <taxon>Chlorophyta</taxon>
        <taxon>core chlorophytes</taxon>
        <taxon>Chlorophyceae</taxon>
        <taxon>CS clade</taxon>
        <taxon>Chlamydomonadales</taxon>
        <taxon>Chlamydomonadaceae</taxon>
        <taxon>Chlamydomonas</taxon>
    </lineage>
</organism>
<feature type="region of interest" description="Disordered" evidence="1">
    <location>
        <begin position="1"/>
        <end position="20"/>
    </location>
</feature>
<feature type="compositionally biased region" description="Low complexity" evidence="1">
    <location>
        <begin position="1275"/>
        <end position="1292"/>
    </location>
</feature>
<feature type="region of interest" description="Disordered" evidence="1">
    <location>
        <begin position="1142"/>
        <end position="1292"/>
    </location>
</feature>
<feature type="region of interest" description="Disordered" evidence="1">
    <location>
        <begin position="702"/>
        <end position="772"/>
    </location>
</feature>
<evidence type="ECO:0000313" key="3">
    <source>
        <dbReference type="Proteomes" id="UP000650467"/>
    </source>
</evidence>
<proteinExistence type="predicted"/>
<protein>
    <submittedName>
        <fullName evidence="2">Uncharacterized protein</fullName>
    </submittedName>
</protein>
<feature type="region of interest" description="Disordered" evidence="1">
    <location>
        <begin position="1328"/>
        <end position="1374"/>
    </location>
</feature>
<comment type="caution">
    <text evidence="2">The sequence shown here is derived from an EMBL/GenBank/DDBJ whole genome shotgun (WGS) entry which is preliminary data.</text>
</comment>
<feature type="compositionally biased region" description="Low complexity" evidence="1">
    <location>
        <begin position="156"/>
        <end position="166"/>
    </location>
</feature>
<feature type="compositionally biased region" description="Low complexity" evidence="1">
    <location>
        <begin position="1142"/>
        <end position="1152"/>
    </location>
</feature>
<feature type="compositionally biased region" description="Low complexity" evidence="1">
    <location>
        <begin position="1233"/>
        <end position="1265"/>
    </location>
</feature>
<feature type="compositionally biased region" description="Low complexity" evidence="1">
    <location>
        <begin position="1182"/>
        <end position="1196"/>
    </location>
</feature>
<evidence type="ECO:0000256" key="1">
    <source>
        <dbReference type="SAM" id="MobiDB-lite"/>
    </source>
</evidence>
<feature type="region of interest" description="Disordered" evidence="1">
    <location>
        <begin position="217"/>
        <end position="278"/>
    </location>
</feature>
<sequence>MAQQSQQLLAPAAGPGASAALGKPSVRVTVDANSLWAAALAAGGSHTDLSALKSVLAGMGGGKAASMQALNSLSASLAATTAGGKRLPLQPAAPAGGAATVGTVAGSMDSTASFVSVGEPAKAGSPGVDVSRAAGVPAAVPAASGLVPHGTRTPPSSVTSSLLSSGGSNGGSLKAPVGLSRCTIVEDAPFPPPNTQVVMELHEKTLRVGGRRLRYRGFRPADRPTMPAPGSAAGADTVVPGGRGGAAPDQLATRQLPRPPGMPPTLDGSTGADGAGAPEHMQLSASAAATAAAALGAMPHYYSFASNNQHHFHQQQQQQEQQLHHQSQQELGAAGSSSALGGNSLAALAAGGGGRVSVSVKVPWAHPAALLQGSGAGGAGAAADMLAPRCGGGGGLLESLNAALASGSGYMVVGAAVRPGCAMLQLDLLVLGGRGGGGGRGRGRRALGAMMHGAHDADDEDIEDDEEVEPLPLALLYGGGADGTEINAGAVAAAVAGALGMRSAADLAAEIARHVGAAAPPASHAAGAGGVAQLLVSLADGASYVLSLANPAGRPDGSCDEWQALPLESAAAAAAAAAEDAGPLAHSGGMERLPLALAASRDRAAVAELLSRVSAAAASAALRAGRPMPATAVAPTLQLRVLPAAAAVVAPDAPVQLTLLVEVVAPAVAGLGARGGTSSVAERDAACTLLSELLAAALVPQTQQEHGANPELRLKEQRTPLRQRRATESDSGSDASSACQAPPPPARRSASDSALDSTLDDSDDWDELPERDHKLPEPQEALAAGVTAGAGNGVGGEHDSLPRGFYVVANLLGRSLPVRAQHVTPVARSAPTTLAAAAVMLTVEGAAAALQCCGCTLSPLSLELWHGSCQAAGSAQVVAVVGAAGSSVAAAGATGSVAAAEAVAAELRALAAAEAPDAMRQVVQDLGSVESYAAVAAAAPAGSCAPQGAAVLLPGSVDLWPELRASMAASLADPDQRGELGLMAANLLSYAVLRGLPATAAVVRRALRALGYGLEHADAMSAADAGATELYEDEVDAAACGIDGGAGSEDEQVGLPLVHLAALSGNIGVVRQVLGWAAEEGLGSEWVLRRHRGRSPRQAAVEAVAASAAVHAGGVDGGGRGFVAYLAELDLVLPKEEAATAAAQQQRQQQRGARLEANAPAAVSWLEPDSSWREEEQLVEPGEPADGSAVAAADGANAEDDVGWSPRVSSDFSSGGGAGGRDQKCSRPPRPGPASASASSTASGAAEEDAAGTTPVGAAAGSASPFSHTAGAHDSYPCSPASPPASSRKSTSNLPAAPLAAVAAAAAAAAGASGSTVATADLHGRNAAGMSLPAPPPEPAAHQQLSAGAGAAHPAWGSSAPPASAASPSTAPARSAGRWRRHALTCCLLGYPDAGAEARYQRFIVPYEAHVTSSWVPVMACLFLAALGRQLRPGGGGDPSEGPASVLFAGPYVLMTACLAFCPSWVLGSRGGSGPSGSPRWRLRGWWLACWLSRLALKPLLRLGVLPVPPSMVQYSRSGVTLVTDTLLPGLCERMPLSLALPLRLLDALAHLQFVMQTGIATSFAGALLHALLRLGLFFAAAGSVELCNRRRFEKHVAAAAAAPAPAVPGGNAVQDAGPKVGTASSCN</sequence>
<keyword evidence="3" id="KW-1185">Reference proteome</keyword>